<evidence type="ECO:0000256" key="1">
    <source>
        <dbReference type="ARBA" id="ARBA00006226"/>
    </source>
</evidence>
<accession>A0A7W5FTB5</accession>
<organism evidence="3 4">
    <name type="scientific">Pseudoduganella violacea</name>
    <dbReference type="NCBI Taxonomy" id="1715466"/>
    <lineage>
        <taxon>Bacteria</taxon>
        <taxon>Pseudomonadati</taxon>
        <taxon>Pseudomonadota</taxon>
        <taxon>Betaproteobacteria</taxon>
        <taxon>Burkholderiales</taxon>
        <taxon>Oxalobacteraceae</taxon>
        <taxon>Telluria group</taxon>
        <taxon>Pseudoduganella</taxon>
    </lineage>
</organism>
<dbReference type="PANTHER" id="PTHR33755">
    <property type="entry name" value="TOXIN PARE1-RELATED"/>
    <property type="match status" value="1"/>
</dbReference>
<reference evidence="3 4" key="1">
    <citation type="submission" date="2020-08" db="EMBL/GenBank/DDBJ databases">
        <title>Genomic Encyclopedia of Type Strains, Phase III (KMG-III): the genomes of soil and plant-associated and newly described type strains.</title>
        <authorList>
            <person name="Whitman W."/>
        </authorList>
    </citation>
    <scope>NUCLEOTIDE SEQUENCE [LARGE SCALE GENOMIC DNA]</scope>
    <source>
        <strain evidence="3 4">CECT 8897</strain>
    </source>
</reference>
<keyword evidence="4" id="KW-1185">Reference proteome</keyword>
<keyword evidence="2" id="KW-1277">Toxin-antitoxin system</keyword>
<dbReference type="AlphaFoldDB" id="A0A7W5FTB5"/>
<dbReference type="InterPro" id="IPR007712">
    <property type="entry name" value="RelE/ParE_toxin"/>
</dbReference>
<evidence type="ECO:0000313" key="3">
    <source>
        <dbReference type="EMBL" id="MBB3118639.1"/>
    </source>
</evidence>
<dbReference type="PANTHER" id="PTHR33755:SF5">
    <property type="entry name" value="TYPE II TOXIN-ANTITOXIN SYSTEM RELE_PARE FAMILY TOXIN"/>
    <property type="match status" value="1"/>
</dbReference>
<evidence type="ECO:0000256" key="2">
    <source>
        <dbReference type="ARBA" id="ARBA00022649"/>
    </source>
</evidence>
<gene>
    <name evidence="3" type="ORF">FHS03_001670</name>
</gene>
<dbReference type="SUPFAM" id="SSF143011">
    <property type="entry name" value="RelE-like"/>
    <property type="match status" value="1"/>
</dbReference>
<comment type="similarity">
    <text evidence="1">Belongs to the RelE toxin family.</text>
</comment>
<dbReference type="Proteomes" id="UP000541535">
    <property type="component" value="Unassembled WGS sequence"/>
</dbReference>
<dbReference type="Pfam" id="PF05016">
    <property type="entry name" value="ParE_toxin"/>
    <property type="match status" value="1"/>
</dbReference>
<evidence type="ECO:0000313" key="4">
    <source>
        <dbReference type="Proteomes" id="UP000541535"/>
    </source>
</evidence>
<dbReference type="InterPro" id="IPR051803">
    <property type="entry name" value="TA_system_RelE-like_toxin"/>
</dbReference>
<dbReference type="RefSeq" id="WP_183440522.1">
    <property type="nucleotide sequence ID" value="NZ_JACHXD010000003.1"/>
</dbReference>
<proteinExistence type="inferred from homology"/>
<protein>
    <submittedName>
        <fullName evidence="3">Plasmid stabilization system protein ParE</fullName>
    </submittedName>
</protein>
<dbReference type="Gene3D" id="3.30.2310.20">
    <property type="entry name" value="RelE-like"/>
    <property type="match status" value="1"/>
</dbReference>
<dbReference type="EMBL" id="JACHXD010000003">
    <property type="protein sequence ID" value="MBB3118639.1"/>
    <property type="molecule type" value="Genomic_DNA"/>
</dbReference>
<comment type="caution">
    <text evidence="3">The sequence shown here is derived from an EMBL/GenBank/DDBJ whole genome shotgun (WGS) entry which is preliminary data.</text>
</comment>
<dbReference type="InterPro" id="IPR035093">
    <property type="entry name" value="RelE/ParE_toxin_dom_sf"/>
</dbReference>
<sequence length="107" mass="12467">MAIQIKWTESAKDDVREIRAYLQANQSPEYARKITQQIKNEVVSLLAHPSKGTHPAELEELELGNFRQLLAGQNRIIFQQKDNVFYIHLVCHTSRDLRSLLLRRLLT</sequence>
<name>A0A7W5FTB5_9BURK</name>